<keyword evidence="5 12" id="KW-0812">Transmembrane</keyword>
<dbReference type="CDD" id="cd12913">
    <property type="entry name" value="PDC1_MCP_like"/>
    <property type="match status" value="1"/>
</dbReference>
<dbReference type="PROSITE" id="PS50885">
    <property type="entry name" value="HAMP"/>
    <property type="match status" value="1"/>
</dbReference>
<dbReference type="CDD" id="cd11386">
    <property type="entry name" value="MCP_signal"/>
    <property type="match status" value="1"/>
</dbReference>
<keyword evidence="6 12" id="KW-1133">Transmembrane helix</keyword>
<dbReference type="PROSITE" id="PS50111">
    <property type="entry name" value="CHEMOTAXIS_TRANSDUC_2"/>
    <property type="match status" value="1"/>
</dbReference>
<dbReference type="CDD" id="cd06225">
    <property type="entry name" value="HAMP"/>
    <property type="match status" value="1"/>
</dbReference>
<evidence type="ECO:0000313" key="15">
    <source>
        <dbReference type="EMBL" id="CAH0529726.1"/>
    </source>
</evidence>
<dbReference type="Gene3D" id="6.10.340.10">
    <property type="match status" value="1"/>
</dbReference>
<keyword evidence="4" id="KW-0145">Chemotaxis</keyword>
<evidence type="ECO:0000256" key="3">
    <source>
        <dbReference type="ARBA" id="ARBA00022475"/>
    </source>
</evidence>
<dbReference type="PANTHER" id="PTHR32089">
    <property type="entry name" value="METHYL-ACCEPTING CHEMOTAXIS PROTEIN MCPB"/>
    <property type="match status" value="1"/>
</dbReference>
<feature type="domain" description="Methyl-accepting transducer" evidence="13">
    <location>
        <begin position="350"/>
        <end position="586"/>
    </location>
</feature>
<dbReference type="SMART" id="SM00304">
    <property type="entry name" value="HAMP"/>
    <property type="match status" value="1"/>
</dbReference>
<evidence type="ECO:0000256" key="9">
    <source>
        <dbReference type="ARBA" id="ARBA00029447"/>
    </source>
</evidence>
<feature type="coiled-coil region" evidence="11">
    <location>
        <begin position="421"/>
        <end position="448"/>
    </location>
</feature>
<dbReference type="RefSeq" id="WP_237486302.1">
    <property type="nucleotide sequence ID" value="NZ_CAKLCM010000003.1"/>
</dbReference>
<evidence type="ECO:0000256" key="5">
    <source>
        <dbReference type="ARBA" id="ARBA00022692"/>
    </source>
</evidence>
<keyword evidence="3" id="KW-1003">Cell membrane</keyword>
<dbReference type="EMBL" id="CAKLCM010000003">
    <property type="protein sequence ID" value="CAH0529726.1"/>
    <property type="molecule type" value="Genomic_DNA"/>
</dbReference>
<keyword evidence="16" id="KW-1185">Reference proteome</keyword>
<feature type="domain" description="HAMP" evidence="14">
    <location>
        <begin position="291"/>
        <end position="345"/>
    </location>
</feature>
<evidence type="ECO:0000259" key="13">
    <source>
        <dbReference type="PROSITE" id="PS50111"/>
    </source>
</evidence>
<dbReference type="SMART" id="SM00283">
    <property type="entry name" value="MA"/>
    <property type="match status" value="1"/>
</dbReference>
<comment type="caution">
    <text evidence="15">The sequence shown here is derived from an EMBL/GenBank/DDBJ whole genome shotgun (WGS) entry which is preliminary data.</text>
</comment>
<dbReference type="InterPro" id="IPR029151">
    <property type="entry name" value="Sensor-like_sf"/>
</dbReference>
<dbReference type="Gene3D" id="3.30.450.20">
    <property type="entry name" value="PAS domain"/>
    <property type="match status" value="2"/>
</dbReference>
<dbReference type="InterPro" id="IPR004089">
    <property type="entry name" value="MCPsignal_dom"/>
</dbReference>
<evidence type="ECO:0000256" key="4">
    <source>
        <dbReference type="ARBA" id="ARBA00022500"/>
    </source>
</evidence>
<dbReference type="Pfam" id="PF00672">
    <property type="entry name" value="HAMP"/>
    <property type="match status" value="1"/>
</dbReference>
<protein>
    <submittedName>
        <fullName evidence="15">Methyl-accepting chemotaxis protein PctB</fullName>
    </submittedName>
</protein>
<dbReference type="SUPFAM" id="SSF58104">
    <property type="entry name" value="Methyl-accepting chemotaxis protein (MCP) signaling domain"/>
    <property type="match status" value="1"/>
</dbReference>
<reference evidence="15" key="1">
    <citation type="submission" date="2021-12" db="EMBL/GenBank/DDBJ databases">
        <authorList>
            <person name="Rodrigo-Torres L."/>
            <person name="Arahal R. D."/>
            <person name="Lucena T."/>
        </authorList>
    </citation>
    <scope>NUCLEOTIDE SEQUENCE</scope>
    <source>
        <strain evidence="15">CECT 8226</strain>
    </source>
</reference>
<feature type="transmembrane region" description="Helical" evidence="12">
    <location>
        <begin position="272"/>
        <end position="294"/>
    </location>
</feature>
<dbReference type="InterPro" id="IPR003660">
    <property type="entry name" value="HAMP_dom"/>
</dbReference>
<evidence type="ECO:0000313" key="16">
    <source>
        <dbReference type="Proteomes" id="UP000838160"/>
    </source>
</evidence>
<evidence type="ECO:0000256" key="12">
    <source>
        <dbReference type="SAM" id="Phobius"/>
    </source>
</evidence>
<keyword evidence="8 10" id="KW-0807">Transducer</keyword>
<evidence type="ECO:0000256" key="11">
    <source>
        <dbReference type="SAM" id="Coils"/>
    </source>
</evidence>
<accession>A0ABN8DMR1</accession>
<evidence type="ECO:0000256" key="8">
    <source>
        <dbReference type="ARBA" id="ARBA00023224"/>
    </source>
</evidence>
<dbReference type="SUPFAM" id="SSF103190">
    <property type="entry name" value="Sensory domain-like"/>
    <property type="match status" value="1"/>
</dbReference>
<evidence type="ECO:0000256" key="2">
    <source>
        <dbReference type="ARBA" id="ARBA00004651"/>
    </source>
</evidence>
<evidence type="ECO:0000256" key="1">
    <source>
        <dbReference type="ARBA" id="ARBA00004533"/>
    </source>
</evidence>
<sequence>MKFSHKIVSASAVLLLVTIATLGATQIFTVRSELQQNIDATINELLNSVNTTISHDLDAKRDIVTTVSGILAINPNDSAYVQSVIDQPRLKATFQAVGLGYETNGQFLNNINWTPDSSYDARQRPWYQSAKQQRSTIVTTPYVDSSSKDVVISFAAPVTEQGQFIGSTVFDVTLTKLADLVNQTNLFDAGYLFVLNNDGMIIAHPESQNNGRKIHEIYPSLDLVAGKQLIESKGQELQINLVKIDSDNWYLGSVVDTSIAFSAADKIRNQSLMFMLLGLIVSVVVLTLLVRFLMRPLVALNSAIQDVAIGNGDLTRRLDTDTDEEFSQLAKGFNLFTENLQRQMQQSKQLSSLILEGSQQTTAGAQRSNKAMVTQLQELEQLATAMNEMASTSSEVANNAQSASGVAQNADRASLEGANVVKDTTDAISDLSEQIEHAVAEVKGLEIATDNIETVLKVINDIADQTNLLALNAAIEAARAGESGRGFAVVADEVRTLAQRTQQSTTEIKTMIDQLQSGAHAVSNVMTNSQTSAKQAVDRSKSANDTLLHIRQAIAEITDMNIQIAAAAEEQSLVAEEINRNTLKIKALSEEVSTESSNTNNAINEQVEHIHQQEALLNRFKL</sequence>
<comment type="similarity">
    <text evidence="9">Belongs to the methyl-accepting chemotaxis (MCP) protein family.</text>
</comment>
<evidence type="ECO:0000256" key="6">
    <source>
        <dbReference type="ARBA" id="ARBA00022989"/>
    </source>
</evidence>
<dbReference type="InterPro" id="IPR004090">
    <property type="entry name" value="Chemotax_Me-accpt_rcpt"/>
</dbReference>
<name>A0ABN8DMR1_9VIBR</name>
<dbReference type="CDD" id="cd12912">
    <property type="entry name" value="PDC2_MCP_like"/>
    <property type="match status" value="1"/>
</dbReference>
<dbReference type="Pfam" id="PF02743">
    <property type="entry name" value="dCache_1"/>
    <property type="match status" value="1"/>
</dbReference>
<dbReference type="InterPro" id="IPR033479">
    <property type="entry name" value="dCache_1"/>
</dbReference>
<evidence type="ECO:0000256" key="7">
    <source>
        <dbReference type="ARBA" id="ARBA00023136"/>
    </source>
</evidence>
<dbReference type="Proteomes" id="UP000838160">
    <property type="component" value="Unassembled WGS sequence"/>
</dbReference>
<dbReference type="Gene3D" id="1.10.287.950">
    <property type="entry name" value="Methyl-accepting chemotaxis protein"/>
    <property type="match status" value="1"/>
</dbReference>
<comment type="subcellular location">
    <subcellularLocation>
        <location evidence="1">Cell inner membrane</location>
    </subcellularLocation>
    <subcellularLocation>
        <location evidence="2">Cell membrane</location>
        <topology evidence="2">Multi-pass membrane protein</topology>
    </subcellularLocation>
</comment>
<dbReference type="Pfam" id="PF00015">
    <property type="entry name" value="MCPsignal"/>
    <property type="match status" value="1"/>
</dbReference>
<gene>
    <name evidence="15" type="primary">pctB_2</name>
    <name evidence="15" type="ORF">VHP8226_03482</name>
</gene>
<evidence type="ECO:0000256" key="10">
    <source>
        <dbReference type="PROSITE-ProRule" id="PRU00284"/>
    </source>
</evidence>
<keyword evidence="11" id="KW-0175">Coiled coil</keyword>
<organism evidence="15 16">
    <name type="scientific">Vibrio hippocampi</name>
    <dbReference type="NCBI Taxonomy" id="654686"/>
    <lineage>
        <taxon>Bacteria</taxon>
        <taxon>Pseudomonadati</taxon>
        <taxon>Pseudomonadota</taxon>
        <taxon>Gammaproteobacteria</taxon>
        <taxon>Vibrionales</taxon>
        <taxon>Vibrionaceae</taxon>
        <taxon>Vibrio</taxon>
    </lineage>
</organism>
<dbReference type="PRINTS" id="PR00260">
    <property type="entry name" value="CHEMTRNSDUCR"/>
</dbReference>
<keyword evidence="7 12" id="KW-0472">Membrane</keyword>
<dbReference type="PANTHER" id="PTHR32089:SF117">
    <property type="entry name" value="METHYL ACCEPTING SENSORY TRANSDUCER WITH CACHE_1 SMALL MOLECULE BINDING DOMAIN"/>
    <property type="match status" value="1"/>
</dbReference>
<evidence type="ECO:0000259" key="14">
    <source>
        <dbReference type="PROSITE" id="PS50885"/>
    </source>
</evidence>
<proteinExistence type="inferred from homology"/>